<dbReference type="InterPro" id="IPR014284">
    <property type="entry name" value="RNA_pol_sigma-70_dom"/>
</dbReference>
<sequence length="247" mass="28327">MLLRISIPNKFQFRMIPDFWSVFQNTKGDIHYIGGAEVLPAPLEAEEEMDMIELLGTKREEEAKSILVEHNLRLVVYIAKKFDNTGVGVEDLISIGTIGLIKAINTFNPNKNIKLATYASRCIENEILMYLRRNSKTKLEVSIDEPLNVDWDGNELLLSDILGTDEDIISKGIEDEVDRSLLNKAMEKLTERERVIIKLRFGINTIDGNERTQKEVADYLGISQSYISRLEKKIIKRLKKEMIRLEA</sequence>
<dbReference type="InterPro" id="IPR014200">
    <property type="entry name" value="RNA_pol_sigma-E"/>
</dbReference>
<dbReference type="RefSeq" id="WP_154517543.1">
    <property type="nucleotide sequence ID" value="NZ_VUMT01000004.1"/>
</dbReference>
<dbReference type="PROSITE" id="PS50943">
    <property type="entry name" value="HTH_CROC1"/>
    <property type="match status" value="1"/>
</dbReference>
<dbReference type="NCBIfam" id="TIGR02835">
    <property type="entry name" value="spore_sigmaE"/>
    <property type="match status" value="1"/>
</dbReference>
<dbReference type="GO" id="GO:0003677">
    <property type="term" value="F:DNA binding"/>
    <property type="evidence" value="ECO:0007669"/>
    <property type="project" value="UniProtKB-KW"/>
</dbReference>
<feature type="domain" description="HTH cro/C1-type" evidence="8">
    <location>
        <begin position="212"/>
        <end position="232"/>
    </location>
</feature>
<evidence type="ECO:0000313" key="9">
    <source>
        <dbReference type="EMBL" id="MSS63028.1"/>
    </source>
</evidence>
<dbReference type="InterPro" id="IPR007627">
    <property type="entry name" value="RNA_pol_sigma70_r2"/>
</dbReference>
<comment type="similarity">
    <text evidence="1 7">Belongs to the sigma-70 factor family.</text>
</comment>
<dbReference type="Pfam" id="PF04542">
    <property type="entry name" value="Sigma70_r2"/>
    <property type="match status" value="1"/>
</dbReference>
<evidence type="ECO:0000256" key="3">
    <source>
        <dbReference type="ARBA" id="ARBA00023015"/>
    </source>
</evidence>
<dbReference type="InterPro" id="IPR036388">
    <property type="entry name" value="WH-like_DNA-bd_sf"/>
</dbReference>
<comment type="function">
    <text evidence="7">Sigma factors are initiation factors that promote the attachment of RNA polymerase to specific initiation sites and are then released.</text>
</comment>
<proteinExistence type="inferred from homology"/>
<name>A0A6L5XXK0_9FIRM</name>
<dbReference type="AlphaFoldDB" id="A0A6L5XXK0"/>
<keyword evidence="3 7" id="KW-0805">Transcription regulation</keyword>
<accession>A0A6L5XXK0</accession>
<dbReference type="InterPro" id="IPR001387">
    <property type="entry name" value="Cro/C1-type_HTH"/>
</dbReference>
<organism evidence="9 10">
    <name type="scientific">Velocimicrobium porci</name>
    <dbReference type="NCBI Taxonomy" id="2606634"/>
    <lineage>
        <taxon>Bacteria</taxon>
        <taxon>Bacillati</taxon>
        <taxon>Bacillota</taxon>
        <taxon>Clostridia</taxon>
        <taxon>Lachnospirales</taxon>
        <taxon>Lachnospiraceae</taxon>
        <taxon>Velocimicrobium</taxon>
    </lineage>
</organism>
<evidence type="ECO:0000256" key="1">
    <source>
        <dbReference type="ARBA" id="ARBA00007788"/>
    </source>
</evidence>
<dbReference type="PANTHER" id="PTHR30376">
    <property type="entry name" value="SIGMA FACTOR RPOH HEAT SHOCK RELATED"/>
    <property type="match status" value="1"/>
</dbReference>
<dbReference type="GO" id="GO:0016987">
    <property type="term" value="F:sigma factor activity"/>
    <property type="evidence" value="ECO:0007669"/>
    <property type="project" value="UniProtKB-KW"/>
</dbReference>
<dbReference type="PIRSF" id="PIRSF000770">
    <property type="entry name" value="RNA_pol_sigma-SigE/K"/>
    <property type="match status" value="1"/>
</dbReference>
<dbReference type="Pfam" id="PF04545">
    <property type="entry name" value="Sigma70_r4"/>
    <property type="match status" value="1"/>
</dbReference>
<keyword evidence="2" id="KW-0749">Sporulation</keyword>
<evidence type="ECO:0000256" key="7">
    <source>
        <dbReference type="RuleBase" id="RU362124"/>
    </source>
</evidence>
<dbReference type="GO" id="GO:0030435">
    <property type="term" value="P:sporulation resulting in formation of a cellular spore"/>
    <property type="evidence" value="ECO:0007669"/>
    <property type="project" value="UniProtKB-KW"/>
</dbReference>
<dbReference type="SUPFAM" id="SSF88659">
    <property type="entry name" value="Sigma3 and sigma4 domains of RNA polymerase sigma factors"/>
    <property type="match status" value="1"/>
</dbReference>
<dbReference type="PROSITE" id="PS00715">
    <property type="entry name" value="SIGMA70_1"/>
    <property type="match status" value="1"/>
</dbReference>
<evidence type="ECO:0000256" key="2">
    <source>
        <dbReference type="ARBA" id="ARBA00022969"/>
    </source>
</evidence>
<evidence type="ECO:0000256" key="6">
    <source>
        <dbReference type="ARBA" id="ARBA00023163"/>
    </source>
</evidence>
<dbReference type="Gene3D" id="1.20.120.1810">
    <property type="match status" value="1"/>
</dbReference>
<comment type="caution">
    <text evidence="9">The sequence shown here is derived from an EMBL/GenBank/DDBJ whole genome shotgun (WGS) entry which is preliminary data.</text>
</comment>
<evidence type="ECO:0000259" key="8">
    <source>
        <dbReference type="PROSITE" id="PS50943"/>
    </source>
</evidence>
<dbReference type="InterPro" id="IPR013324">
    <property type="entry name" value="RNA_pol_sigma_r3/r4-like"/>
</dbReference>
<dbReference type="Gene3D" id="1.10.10.10">
    <property type="entry name" value="Winged helix-like DNA-binding domain superfamily/Winged helix DNA-binding domain"/>
    <property type="match status" value="1"/>
</dbReference>
<keyword evidence="6 7" id="KW-0804">Transcription</keyword>
<dbReference type="InterPro" id="IPR000943">
    <property type="entry name" value="RNA_pol_sigma70"/>
</dbReference>
<dbReference type="GO" id="GO:0006352">
    <property type="term" value="P:DNA-templated transcription initiation"/>
    <property type="evidence" value="ECO:0007669"/>
    <property type="project" value="InterPro"/>
</dbReference>
<keyword evidence="4 7" id="KW-0731">Sigma factor</keyword>
<keyword evidence="5 7" id="KW-0238">DNA-binding</keyword>
<reference evidence="9 10" key="1">
    <citation type="submission" date="2019-08" db="EMBL/GenBank/DDBJ databases">
        <title>In-depth cultivation of the pig gut microbiome towards novel bacterial diversity and tailored functional studies.</title>
        <authorList>
            <person name="Wylensek D."/>
            <person name="Hitch T.C.A."/>
            <person name="Clavel T."/>
        </authorList>
    </citation>
    <scope>NUCLEOTIDE SEQUENCE [LARGE SCALE GENOMIC DNA]</scope>
    <source>
        <strain evidence="9 10">WCA-693-APC-MOT-I</strain>
    </source>
</reference>
<dbReference type="NCBIfam" id="NF004471">
    <property type="entry name" value="PRK05803.1"/>
    <property type="match status" value="1"/>
</dbReference>
<dbReference type="NCBIfam" id="TIGR02937">
    <property type="entry name" value="sigma70-ECF"/>
    <property type="match status" value="1"/>
</dbReference>
<dbReference type="PANTHER" id="PTHR30376:SF3">
    <property type="entry name" value="RNA POLYMERASE SIGMA FACTOR RPOH"/>
    <property type="match status" value="1"/>
</dbReference>
<dbReference type="PROSITE" id="PS00716">
    <property type="entry name" value="SIGMA70_2"/>
    <property type="match status" value="1"/>
</dbReference>
<dbReference type="InterPro" id="IPR050813">
    <property type="entry name" value="Sigma-70_Factor"/>
</dbReference>
<dbReference type="InterPro" id="IPR007630">
    <property type="entry name" value="RNA_pol_sigma70_r4"/>
</dbReference>
<evidence type="ECO:0000256" key="5">
    <source>
        <dbReference type="ARBA" id="ARBA00023125"/>
    </source>
</evidence>
<protein>
    <recommendedName>
        <fullName evidence="7">RNA polymerase sigma factor</fullName>
    </recommendedName>
</protein>
<dbReference type="PRINTS" id="PR00046">
    <property type="entry name" value="SIGMA70FCT"/>
</dbReference>
<keyword evidence="10" id="KW-1185">Reference proteome</keyword>
<dbReference type="InterPro" id="IPR013325">
    <property type="entry name" value="RNA_pol_sigma_r2"/>
</dbReference>
<gene>
    <name evidence="9" type="primary">sigE</name>
    <name evidence="9" type="ORF">FYJ58_03940</name>
</gene>
<evidence type="ECO:0000256" key="4">
    <source>
        <dbReference type="ARBA" id="ARBA00023082"/>
    </source>
</evidence>
<dbReference type="EMBL" id="VUMT01000004">
    <property type="protein sequence ID" value="MSS63028.1"/>
    <property type="molecule type" value="Genomic_DNA"/>
</dbReference>
<dbReference type="CDD" id="cd06171">
    <property type="entry name" value="Sigma70_r4"/>
    <property type="match status" value="1"/>
</dbReference>
<dbReference type="NCBIfam" id="NF006158">
    <property type="entry name" value="PRK08301.1"/>
    <property type="match status" value="1"/>
</dbReference>
<evidence type="ECO:0000313" key="10">
    <source>
        <dbReference type="Proteomes" id="UP000482209"/>
    </source>
</evidence>
<dbReference type="Proteomes" id="UP000482209">
    <property type="component" value="Unassembled WGS sequence"/>
</dbReference>
<dbReference type="SUPFAM" id="SSF88946">
    <property type="entry name" value="Sigma2 domain of RNA polymerase sigma factors"/>
    <property type="match status" value="1"/>
</dbReference>